<organism evidence="1 2">
    <name type="scientific">Catonella massiliensis</name>
    <dbReference type="NCBI Taxonomy" id="2799636"/>
    <lineage>
        <taxon>Bacteria</taxon>
        <taxon>Bacillati</taxon>
        <taxon>Bacillota</taxon>
        <taxon>Clostridia</taxon>
        <taxon>Lachnospirales</taxon>
        <taxon>Lachnospiraceae</taxon>
        <taxon>Catonella</taxon>
    </lineage>
</organism>
<evidence type="ECO:0000313" key="2">
    <source>
        <dbReference type="Proteomes" id="UP000604730"/>
    </source>
</evidence>
<reference evidence="1 2" key="1">
    <citation type="submission" date="2021-01" db="EMBL/GenBank/DDBJ databases">
        <title>Isolation and description of Catonella massiliensis sp. nov., a novel Catonella species, isolated from a stable periodontitis subject.</title>
        <authorList>
            <person name="Antezack A."/>
            <person name="Boxberger M."/>
            <person name="La Scola B."/>
            <person name="Monnet-Corti V."/>
        </authorList>
    </citation>
    <scope>NUCLEOTIDE SEQUENCE [LARGE SCALE GENOMIC DNA]</scope>
    <source>
        <strain evidence="1 2">Marseille-Q4567</strain>
    </source>
</reference>
<dbReference type="EMBL" id="JAEPRJ010000001">
    <property type="protein sequence ID" value="MBK5897896.1"/>
    <property type="molecule type" value="Genomic_DNA"/>
</dbReference>
<accession>A0ABS1J181</accession>
<dbReference type="RefSeq" id="WP_208429352.1">
    <property type="nucleotide sequence ID" value="NZ_JAEPRJ010000001.1"/>
</dbReference>
<comment type="caution">
    <text evidence="1">The sequence shown here is derived from an EMBL/GenBank/DDBJ whole genome shotgun (WGS) entry which is preliminary data.</text>
</comment>
<name>A0ABS1J181_9FIRM</name>
<evidence type="ECO:0008006" key="3">
    <source>
        <dbReference type="Google" id="ProtNLM"/>
    </source>
</evidence>
<gene>
    <name evidence="1" type="ORF">JJN12_08915</name>
</gene>
<proteinExistence type="predicted"/>
<keyword evidence="2" id="KW-1185">Reference proteome</keyword>
<sequence length="312" mass="35578">MNTEIKNAVNIAGDKAQYDENAKRLLGNKCILAHILTSTVEEFRDMNPVDVEGYIEGEPCISSVPVEPGITNAKQDGKRIAGLNSESIDINEGTVRFDIVFYVRLKDGVSQIIINIEAQKGIPSEYHILNRGIFYACRLISSQKERDFVNTNYDDIKRVYTIWICMNMPENSLDYYQLANRKVLGSKKWEGKQDMINIVLIGLAKDLPEHDEKYELHRLLVALVSKKLTTSEKLEIIEKEYKIPVNDNLRKDVNVMCNLSQGIVDETKIEVMINIVMNMHKNKFSLEQISLATNKSIEEVKKIIEENEPVLA</sequence>
<evidence type="ECO:0000313" key="1">
    <source>
        <dbReference type="EMBL" id="MBK5897896.1"/>
    </source>
</evidence>
<dbReference type="Proteomes" id="UP000604730">
    <property type="component" value="Unassembled WGS sequence"/>
</dbReference>
<protein>
    <recommendedName>
        <fullName evidence="3">PD-(D/E)XK nuclease family transposase</fullName>
    </recommendedName>
</protein>